<evidence type="ECO:0000256" key="8">
    <source>
        <dbReference type="ARBA" id="ARBA00023004"/>
    </source>
</evidence>
<dbReference type="EMBL" id="LARY01000002">
    <property type="protein sequence ID" value="RDX01537.1"/>
    <property type="molecule type" value="Genomic_DNA"/>
</dbReference>
<dbReference type="InterPro" id="IPR045028">
    <property type="entry name" value="DinG/Rad3-like"/>
</dbReference>
<evidence type="ECO:0000256" key="9">
    <source>
        <dbReference type="ARBA" id="ARBA00023014"/>
    </source>
</evidence>
<evidence type="ECO:0000256" key="6">
    <source>
        <dbReference type="ARBA" id="ARBA00022806"/>
    </source>
</evidence>
<dbReference type="AlphaFoldDB" id="A0A3D8TS63"/>
<dbReference type="Gene3D" id="1.10.275.40">
    <property type="match status" value="1"/>
</dbReference>
<dbReference type="Pfam" id="PF06733">
    <property type="entry name" value="DEAD_2"/>
    <property type="match status" value="1"/>
</dbReference>
<organism evidence="16 17">
    <name type="scientific">Listeria kieliensis</name>
    <dbReference type="NCBI Taxonomy" id="1621700"/>
    <lineage>
        <taxon>Bacteria</taxon>
        <taxon>Bacillati</taxon>
        <taxon>Bacillota</taxon>
        <taxon>Bacilli</taxon>
        <taxon>Bacillales</taxon>
        <taxon>Listeriaceae</taxon>
        <taxon>Listeria</taxon>
    </lineage>
</organism>
<evidence type="ECO:0000256" key="3">
    <source>
        <dbReference type="ARBA" id="ARBA00022741"/>
    </source>
</evidence>
<evidence type="ECO:0000256" key="10">
    <source>
        <dbReference type="ARBA" id="ARBA00023125"/>
    </source>
</evidence>
<proteinExistence type="inferred from homology"/>
<dbReference type="Gene3D" id="1.10.30.20">
    <property type="entry name" value="Bacterial XPD DNA helicase, FeS cluster domain"/>
    <property type="match status" value="1"/>
</dbReference>
<evidence type="ECO:0000256" key="2">
    <source>
        <dbReference type="ARBA" id="ARBA00022723"/>
    </source>
</evidence>
<keyword evidence="8" id="KW-0408">Iron</keyword>
<keyword evidence="11" id="KW-0234">DNA repair</keyword>
<sequence>MAEVRISVRHLVEFVKKSGSIDSRMSEPDRAVLGTKIHKKLQKEAGEGYESEVPLAFECEEKGIQFCIHGRADGIVDGELIDEIKTTHVATVDFEGEGAEVHWAQAILYGYFYAVQEGKESIRIQLTYFHLEEEAISRFERTMTLAEMAQFFKEIIEEFAEFAKLMHDFRAVRKETIQHIEFPYPAYRKGQRELSIAVYRTITAEEKLFCEAPTGIGKTISTLFPAIKAIGEDKTEKIFYLTAKTATRQVAEDAVQELRRQKLRLKSTTITAKDKICFLTERRCNPEDCEFARGYFDRINLALFDLLKHEDLLSREVIEAYARKHTVCPFELSLDAALFSDLIICDYNYVFDPTVYLRRFFADAKGRYTFLIDEAHNLVDRAKEMYSAALSKRQVLDVLRQVPKEDRKLHRALDQLNKQMLQIGKEVEPETGELVQKEALKTFNEKVYAFNEIAQEWLGKHTPTNTHQAVLELFFEARSYGKIAEFYDEHYQTLVEAKKDTQIKQLCLDPSKLLAERMALGTGSILFSATFSPLAYYTKLLGGEADTSRLSFPSPFRMEHLQVLTLSYIDTRFKGRASSYASIAEALFEMVEAKRGNYLFFFPSYAYMEEVYRRFSDAHPDLETRIQEANMPEEARTEFVDAFQEGREVVGFAILGGVFSEGVDLKGARLIGTAIVSVGLAQPNRALDLVKDYFDEREAASGFRYAYQIPGMNKVLQAAGRVIRGEQDRGIVLLIDQRFNEPRYVSEFPRHWQNWKSVSSPKVLKQELARFWNFAYTLEDDFFGRGAGGKR</sequence>
<dbReference type="GO" id="GO:0003677">
    <property type="term" value="F:DNA binding"/>
    <property type="evidence" value="ECO:0007669"/>
    <property type="project" value="UniProtKB-KW"/>
</dbReference>
<evidence type="ECO:0000256" key="5">
    <source>
        <dbReference type="ARBA" id="ARBA00022801"/>
    </source>
</evidence>
<keyword evidence="1" id="KW-0004">4Fe-4S</keyword>
<keyword evidence="3" id="KW-0547">Nucleotide-binding</keyword>
<dbReference type="GO" id="GO:0051539">
    <property type="term" value="F:4 iron, 4 sulfur cluster binding"/>
    <property type="evidence" value="ECO:0007669"/>
    <property type="project" value="UniProtKB-KW"/>
</dbReference>
<keyword evidence="14" id="KW-0175">Coiled coil</keyword>
<dbReference type="SUPFAM" id="SSF52540">
    <property type="entry name" value="P-loop containing nucleoside triphosphate hydrolases"/>
    <property type="match status" value="1"/>
</dbReference>
<evidence type="ECO:0000256" key="1">
    <source>
        <dbReference type="ARBA" id="ARBA00022485"/>
    </source>
</evidence>
<keyword evidence="6 16" id="KW-0347">Helicase</keyword>
<dbReference type="Gene3D" id="3.90.320.10">
    <property type="match status" value="1"/>
</dbReference>
<gene>
    <name evidence="16" type="ORF">UR08_09380</name>
</gene>
<keyword evidence="7" id="KW-0067">ATP-binding</keyword>
<dbReference type="InterPro" id="IPR014013">
    <property type="entry name" value="Helic_SF1/SF2_ATP-bd_DinG/Rad3"/>
</dbReference>
<evidence type="ECO:0000313" key="16">
    <source>
        <dbReference type="EMBL" id="RDX01537.1"/>
    </source>
</evidence>
<evidence type="ECO:0000256" key="7">
    <source>
        <dbReference type="ARBA" id="ARBA00022840"/>
    </source>
</evidence>
<keyword evidence="10" id="KW-0238">DNA-binding</keyword>
<evidence type="ECO:0000256" key="14">
    <source>
        <dbReference type="SAM" id="Coils"/>
    </source>
</evidence>
<accession>A0A3D8TS63</accession>
<name>A0A3D8TS63_9LIST</name>
<keyword evidence="4" id="KW-0227">DNA damage</keyword>
<evidence type="ECO:0000256" key="11">
    <source>
        <dbReference type="ARBA" id="ARBA00023204"/>
    </source>
</evidence>
<dbReference type="Pfam" id="PF00270">
    <property type="entry name" value="DEAD"/>
    <property type="match status" value="1"/>
</dbReference>
<keyword evidence="17" id="KW-1185">Reference proteome</keyword>
<keyword evidence="12" id="KW-0413">Isomerase</keyword>
<dbReference type="PROSITE" id="PS51193">
    <property type="entry name" value="HELICASE_ATP_BIND_2"/>
    <property type="match status" value="1"/>
</dbReference>
<evidence type="ECO:0000259" key="15">
    <source>
        <dbReference type="PROSITE" id="PS51193"/>
    </source>
</evidence>
<dbReference type="InterPro" id="IPR027417">
    <property type="entry name" value="P-loop_NTPase"/>
</dbReference>
<dbReference type="GO" id="GO:0005524">
    <property type="term" value="F:ATP binding"/>
    <property type="evidence" value="ECO:0007669"/>
    <property type="project" value="UniProtKB-KW"/>
</dbReference>
<dbReference type="InterPro" id="IPR006554">
    <property type="entry name" value="Helicase-like_DEXD_c2"/>
</dbReference>
<dbReference type="SMART" id="SM00488">
    <property type="entry name" value="DEXDc2"/>
    <property type="match status" value="1"/>
</dbReference>
<comment type="similarity">
    <text evidence="13">Belongs to the helicase family. DinG subfamily.</text>
</comment>
<dbReference type="InterPro" id="IPR006555">
    <property type="entry name" value="ATP-dep_Helicase_C"/>
</dbReference>
<evidence type="ECO:0000256" key="4">
    <source>
        <dbReference type="ARBA" id="ARBA00022763"/>
    </source>
</evidence>
<dbReference type="Proteomes" id="UP000257055">
    <property type="component" value="Unassembled WGS sequence"/>
</dbReference>
<dbReference type="GO" id="GO:0016818">
    <property type="term" value="F:hydrolase activity, acting on acid anhydrides, in phosphorus-containing anhydrides"/>
    <property type="evidence" value="ECO:0007669"/>
    <property type="project" value="InterPro"/>
</dbReference>
<feature type="coiled-coil region" evidence="14">
    <location>
        <begin position="241"/>
        <end position="268"/>
    </location>
</feature>
<protein>
    <submittedName>
        <fullName evidence="16">ATP-dependent helicase</fullName>
    </submittedName>
</protein>
<reference evidence="17" key="1">
    <citation type="submission" date="2015-04" db="EMBL/GenBank/DDBJ databases">
        <authorList>
            <person name="Schardt J."/>
            <person name="Mueller-Herbst S."/>
            <person name="Scherer S."/>
            <person name="Huptas C."/>
        </authorList>
    </citation>
    <scope>NUCLEOTIDE SEQUENCE [LARGE SCALE GENOMIC DNA]</scope>
    <source>
        <strain evidence="17">Kiel-L1</strain>
    </source>
</reference>
<keyword evidence="5" id="KW-0378">Hydrolase</keyword>
<evidence type="ECO:0000313" key="17">
    <source>
        <dbReference type="Proteomes" id="UP000257055"/>
    </source>
</evidence>
<dbReference type="InterPro" id="IPR011545">
    <property type="entry name" value="DEAD/DEAH_box_helicase_dom"/>
</dbReference>
<evidence type="ECO:0000256" key="12">
    <source>
        <dbReference type="ARBA" id="ARBA00023235"/>
    </source>
</evidence>
<feature type="domain" description="Helicase ATP-binding" evidence="15">
    <location>
        <begin position="177"/>
        <end position="438"/>
    </location>
</feature>
<keyword evidence="9" id="KW-0411">Iron-sulfur</keyword>
<evidence type="ECO:0000256" key="13">
    <source>
        <dbReference type="ARBA" id="ARBA00038058"/>
    </source>
</evidence>
<dbReference type="InterPro" id="IPR011604">
    <property type="entry name" value="PDDEXK-like_dom_sf"/>
</dbReference>
<dbReference type="GO" id="GO:0006281">
    <property type="term" value="P:DNA repair"/>
    <property type="evidence" value="ECO:0007669"/>
    <property type="project" value="UniProtKB-KW"/>
</dbReference>
<dbReference type="InterPro" id="IPR042493">
    <property type="entry name" value="XPD_DNA_FeS"/>
</dbReference>
<dbReference type="Pfam" id="PF13307">
    <property type="entry name" value="Helicase_C_2"/>
    <property type="match status" value="1"/>
</dbReference>
<keyword evidence="2" id="KW-0479">Metal-binding</keyword>
<dbReference type="Gene3D" id="3.40.50.300">
    <property type="entry name" value="P-loop containing nucleotide triphosphate hydrolases"/>
    <property type="match status" value="2"/>
</dbReference>
<dbReference type="GO" id="GO:0043139">
    <property type="term" value="F:5'-3' DNA helicase activity"/>
    <property type="evidence" value="ECO:0007669"/>
    <property type="project" value="UniProtKB-EC"/>
</dbReference>
<dbReference type="PANTHER" id="PTHR11472">
    <property type="entry name" value="DNA REPAIR DEAD HELICASE RAD3/XP-D SUBFAMILY MEMBER"/>
    <property type="match status" value="1"/>
</dbReference>
<comment type="caution">
    <text evidence="16">The sequence shown here is derived from an EMBL/GenBank/DDBJ whole genome shotgun (WGS) entry which is preliminary data.</text>
</comment>
<dbReference type="InterPro" id="IPR010614">
    <property type="entry name" value="RAD3-like_helicase_DEAD"/>
</dbReference>
<dbReference type="SMART" id="SM00491">
    <property type="entry name" value="HELICc2"/>
    <property type="match status" value="1"/>
</dbReference>
<dbReference type="GO" id="GO:0046872">
    <property type="term" value="F:metal ion binding"/>
    <property type="evidence" value="ECO:0007669"/>
    <property type="project" value="UniProtKB-KW"/>
</dbReference>
<dbReference type="PANTHER" id="PTHR11472:SF34">
    <property type="entry name" value="REGULATOR OF TELOMERE ELONGATION HELICASE 1"/>
    <property type="match status" value="1"/>
</dbReference>
<dbReference type="RefSeq" id="WP_115753774.1">
    <property type="nucleotide sequence ID" value="NZ_LARY01000002.1"/>
</dbReference>